<reference evidence="2" key="1">
    <citation type="submission" date="2022-10" db="EMBL/GenBank/DDBJ databases">
        <title>Tapping the CABI collections for fungal endophytes: first genome assemblies for Collariella, Neodidymelliopsis, Ascochyta clinopodiicola, Didymella pomorum, Didymosphaeria variabile, Neocosmospora piperis and Neocucurbitaria cava.</title>
        <authorList>
            <person name="Hill R."/>
        </authorList>
    </citation>
    <scope>NUCLEOTIDE SEQUENCE</scope>
    <source>
        <strain evidence="2">IMI 356814</strain>
    </source>
</reference>
<evidence type="ECO:0000313" key="3">
    <source>
        <dbReference type="Proteomes" id="UP001140560"/>
    </source>
</evidence>
<dbReference type="AlphaFoldDB" id="A0A9W9CIU9"/>
<organism evidence="2 3">
    <name type="scientific">Neocucurbitaria cava</name>
    <dbReference type="NCBI Taxonomy" id="798079"/>
    <lineage>
        <taxon>Eukaryota</taxon>
        <taxon>Fungi</taxon>
        <taxon>Dikarya</taxon>
        <taxon>Ascomycota</taxon>
        <taxon>Pezizomycotina</taxon>
        <taxon>Dothideomycetes</taxon>
        <taxon>Pleosporomycetidae</taxon>
        <taxon>Pleosporales</taxon>
        <taxon>Pleosporineae</taxon>
        <taxon>Cucurbitariaceae</taxon>
        <taxon>Neocucurbitaria</taxon>
    </lineage>
</organism>
<feature type="compositionally biased region" description="Low complexity" evidence="1">
    <location>
        <begin position="255"/>
        <end position="266"/>
    </location>
</feature>
<keyword evidence="3" id="KW-1185">Reference proteome</keyword>
<name>A0A9W9CIU9_9PLEO</name>
<accession>A0A9W9CIU9</accession>
<comment type="caution">
    <text evidence="2">The sequence shown here is derived from an EMBL/GenBank/DDBJ whole genome shotgun (WGS) entry which is preliminary data.</text>
</comment>
<feature type="region of interest" description="Disordered" evidence="1">
    <location>
        <begin position="60"/>
        <end position="81"/>
    </location>
</feature>
<feature type="compositionally biased region" description="Low complexity" evidence="1">
    <location>
        <begin position="208"/>
        <end position="219"/>
    </location>
</feature>
<evidence type="ECO:0000313" key="2">
    <source>
        <dbReference type="EMBL" id="KAJ4364591.1"/>
    </source>
</evidence>
<evidence type="ECO:0000256" key="1">
    <source>
        <dbReference type="SAM" id="MobiDB-lite"/>
    </source>
</evidence>
<sequence>MKSGAYYQGRWAPPRTVDIIEYEPRAILSTAAEARQQPPQATQVQAIEDHRRTLISQQRPQMRLAHGQKQQHSAHESHLATDQNVRTAVQSYPSSPSNDMQQMAAPYMPIANMGTGNAMSPALHRPPYGIGQTPWATANSPLATVSNAPQDTSILRIPTANMYTAGQVAAQVAAQITAQRGQPATFPSAQRHPVPAVLPPRSVFDSRQQQVTSCTTVSTINSTSHMPTLSRQIPPQPSQSTQGRKRRANEPPEGTAQAQKRQATAASNPPLHTGRYRTPDIMQRLSTAMAASNAATEVASPVSNSQAQLTREQQAYKNELFESHRLAEEQRLERQRWLARKEELRKDPSALFRHYHEYIEYFPLGYGEYKSQYHSRLLANQRMPFEPESDLGVAITYAKEHWDVYMEYPKDVTRATEVARKKAQKQEHDARQQWMIKTKSGRAVR</sequence>
<feature type="region of interest" description="Disordered" evidence="1">
    <location>
        <begin position="200"/>
        <end position="276"/>
    </location>
</feature>
<dbReference type="EMBL" id="JAPEUY010000017">
    <property type="protein sequence ID" value="KAJ4364591.1"/>
    <property type="molecule type" value="Genomic_DNA"/>
</dbReference>
<proteinExistence type="predicted"/>
<dbReference type="Proteomes" id="UP001140560">
    <property type="component" value="Unassembled WGS sequence"/>
</dbReference>
<dbReference type="OrthoDB" id="3692269at2759"/>
<feature type="compositionally biased region" description="Polar residues" evidence="1">
    <location>
        <begin position="220"/>
        <end position="242"/>
    </location>
</feature>
<gene>
    <name evidence="2" type="ORF">N0V83_009187</name>
</gene>
<protein>
    <submittedName>
        <fullName evidence="2">Uncharacterized protein</fullName>
    </submittedName>
</protein>